<organism evidence="1 2">
    <name type="scientific">Clostridium botulinum CFSAN001627</name>
    <dbReference type="NCBI Taxonomy" id="1232189"/>
    <lineage>
        <taxon>Bacteria</taxon>
        <taxon>Bacillati</taxon>
        <taxon>Bacillota</taxon>
        <taxon>Clostridia</taxon>
        <taxon>Eubacteriales</taxon>
        <taxon>Clostridiaceae</taxon>
        <taxon>Clostridium</taxon>
    </lineage>
</organism>
<evidence type="ECO:0000313" key="2">
    <source>
        <dbReference type="Proteomes" id="UP000011944"/>
    </source>
</evidence>
<dbReference type="Proteomes" id="UP000011944">
    <property type="component" value="Unassembled WGS sequence"/>
</dbReference>
<proteinExistence type="predicted"/>
<feature type="non-terminal residue" evidence="1">
    <location>
        <position position="111"/>
    </location>
</feature>
<dbReference type="EMBL" id="AMXI01001697">
    <property type="protein sequence ID" value="EKN36350.1"/>
    <property type="molecule type" value="Genomic_DNA"/>
</dbReference>
<protein>
    <submittedName>
        <fullName evidence="1">Uncharacterized protein</fullName>
    </submittedName>
</protein>
<comment type="caution">
    <text evidence="1">The sequence shown here is derived from an EMBL/GenBank/DDBJ whole genome shotgun (WGS) entry which is preliminary data.</text>
</comment>
<sequence>MEPTSIGLISLLKTGHVHIMVPIIMSLCELKANTIRKIYFTLNRVFVQPKKEIIDNTHNKIGLVDNVEKFALTSEEICPTFNDQSLTLYSGFYQPCFASTNKKPTTDLWWV</sequence>
<name>M1ZRW3_CLOBO</name>
<reference evidence="1 2" key="2">
    <citation type="submission" date="2013-03" db="EMBL/GenBank/DDBJ databases">
        <title>Diversity in Clostridium botulinum.</title>
        <authorList>
            <person name="Timme R.E."/>
            <person name="Allard M."/>
            <person name="Luo Y."/>
            <person name="Strain E."/>
            <person name="Gonzalez-Escalona N."/>
            <person name="Brown E."/>
        </authorList>
    </citation>
    <scope>NUCLEOTIDE SEQUENCE [LARGE SCALE GENOMIC DNA]</scope>
    <source>
        <strain evidence="1 2">CFSAN001627</strain>
    </source>
</reference>
<accession>M1ZRW3</accession>
<reference evidence="1 2" key="1">
    <citation type="submission" date="2012-10" db="EMBL/GenBank/DDBJ databases">
        <authorList>
            <person name="Strain E.A."/>
            <person name="Brown E."/>
            <person name="Allard M.W."/>
            <person name="Gonzalez-Escalona N."/>
            <person name="Timme R."/>
        </authorList>
    </citation>
    <scope>NUCLEOTIDE SEQUENCE [LARGE SCALE GENOMIC DNA]</scope>
    <source>
        <strain evidence="1 2">CFSAN001627</strain>
    </source>
</reference>
<dbReference type="AlphaFoldDB" id="M1ZRW3"/>
<gene>
    <name evidence="1" type="ORF">CFSAN001627_27028</name>
</gene>
<evidence type="ECO:0000313" key="1">
    <source>
        <dbReference type="EMBL" id="EKN36350.1"/>
    </source>
</evidence>